<name>A0A5C6FMU9_9BACT</name>
<gene>
    <name evidence="2" type="ORF">Poly51_11230</name>
</gene>
<feature type="compositionally biased region" description="Low complexity" evidence="1">
    <location>
        <begin position="7"/>
        <end position="22"/>
    </location>
</feature>
<evidence type="ECO:0000313" key="2">
    <source>
        <dbReference type="EMBL" id="TWU60842.1"/>
    </source>
</evidence>
<dbReference type="Proteomes" id="UP000318288">
    <property type="component" value="Unassembled WGS sequence"/>
</dbReference>
<comment type="caution">
    <text evidence="2">The sequence shown here is derived from an EMBL/GenBank/DDBJ whole genome shotgun (WGS) entry which is preliminary data.</text>
</comment>
<organism evidence="2 3">
    <name type="scientific">Rubripirellula tenax</name>
    <dbReference type="NCBI Taxonomy" id="2528015"/>
    <lineage>
        <taxon>Bacteria</taxon>
        <taxon>Pseudomonadati</taxon>
        <taxon>Planctomycetota</taxon>
        <taxon>Planctomycetia</taxon>
        <taxon>Pirellulales</taxon>
        <taxon>Pirellulaceae</taxon>
        <taxon>Rubripirellula</taxon>
    </lineage>
</organism>
<evidence type="ECO:0000256" key="1">
    <source>
        <dbReference type="SAM" id="MobiDB-lite"/>
    </source>
</evidence>
<feature type="region of interest" description="Disordered" evidence="1">
    <location>
        <begin position="1"/>
        <end position="107"/>
    </location>
</feature>
<dbReference type="RefSeq" id="WP_146454932.1">
    <property type="nucleotide sequence ID" value="NZ_SJPW01000001.1"/>
</dbReference>
<protein>
    <submittedName>
        <fullName evidence="2">Uncharacterized protein</fullName>
    </submittedName>
</protein>
<feature type="compositionally biased region" description="Polar residues" evidence="1">
    <location>
        <begin position="33"/>
        <end position="45"/>
    </location>
</feature>
<proteinExistence type="predicted"/>
<keyword evidence="3" id="KW-1185">Reference proteome</keyword>
<dbReference type="OrthoDB" id="290715at2"/>
<evidence type="ECO:0000313" key="3">
    <source>
        <dbReference type="Proteomes" id="UP000318288"/>
    </source>
</evidence>
<feature type="compositionally biased region" description="Polar residues" evidence="1">
    <location>
        <begin position="87"/>
        <end position="96"/>
    </location>
</feature>
<dbReference type="AlphaFoldDB" id="A0A5C6FMU9"/>
<sequence length="107" mass="10923">MNIQPTSAAASIAGTSQAAAKGGDADKIASDATNKQSAADSSTGKNLEVGALDASTKTGDRGGDGRQLYDSFEGHQEKDDEPDAPTPNESQVSQEEPASEGHIDFEA</sequence>
<accession>A0A5C6FMU9</accession>
<dbReference type="EMBL" id="SJPW01000001">
    <property type="protein sequence ID" value="TWU60842.1"/>
    <property type="molecule type" value="Genomic_DNA"/>
</dbReference>
<reference evidence="2 3" key="1">
    <citation type="submission" date="2019-02" db="EMBL/GenBank/DDBJ databases">
        <title>Deep-cultivation of Planctomycetes and their phenomic and genomic characterization uncovers novel biology.</title>
        <authorList>
            <person name="Wiegand S."/>
            <person name="Jogler M."/>
            <person name="Boedeker C."/>
            <person name="Pinto D."/>
            <person name="Vollmers J."/>
            <person name="Rivas-Marin E."/>
            <person name="Kohn T."/>
            <person name="Peeters S.H."/>
            <person name="Heuer A."/>
            <person name="Rast P."/>
            <person name="Oberbeckmann S."/>
            <person name="Bunk B."/>
            <person name="Jeske O."/>
            <person name="Meyerdierks A."/>
            <person name="Storesund J.E."/>
            <person name="Kallscheuer N."/>
            <person name="Luecker S."/>
            <person name="Lage O.M."/>
            <person name="Pohl T."/>
            <person name="Merkel B.J."/>
            <person name="Hornburger P."/>
            <person name="Mueller R.-W."/>
            <person name="Bruemmer F."/>
            <person name="Labrenz M."/>
            <person name="Spormann A.M."/>
            <person name="Op Den Camp H."/>
            <person name="Overmann J."/>
            <person name="Amann R."/>
            <person name="Jetten M.S.M."/>
            <person name="Mascher T."/>
            <person name="Medema M.H."/>
            <person name="Devos D.P."/>
            <person name="Kaster A.-K."/>
            <person name="Ovreas L."/>
            <person name="Rohde M."/>
            <person name="Galperin M.Y."/>
            <person name="Jogler C."/>
        </authorList>
    </citation>
    <scope>NUCLEOTIDE SEQUENCE [LARGE SCALE GENOMIC DNA]</scope>
    <source>
        <strain evidence="2 3">Poly51</strain>
    </source>
</reference>